<keyword evidence="3" id="KW-0813">Transport</keyword>
<sequence>MKKEEKKESWKDFIYNPRTGEFLGRTASSWGLIFLFYLIFYGVLTGMFILTIWVMLQTLDDAVPRHQDPMLTPTCRWQYLLLLHCCLSLT</sequence>
<dbReference type="GO" id="GO:0030007">
    <property type="term" value="P:intracellular potassium ion homeostasis"/>
    <property type="evidence" value="ECO:0007669"/>
    <property type="project" value="TreeGrafter"/>
</dbReference>
<evidence type="ECO:0000256" key="3">
    <source>
        <dbReference type="ARBA" id="ARBA00022448"/>
    </source>
</evidence>
<keyword evidence="4" id="KW-1003">Cell membrane</keyword>
<dbReference type="Ensembl" id="ENSXCOT00000017631.1">
    <property type="protein sequence ID" value="ENSXCOP00000017410.1"/>
    <property type="gene ID" value="ENSXCOG00000013128.1"/>
</dbReference>
<proteinExistence type="inferred from homology"/>
<keyword evidence="16" id="KW-0739">Sodium transport</keyword>
<evidence type="ECO:0000256" key="13">
    <source>
        <dbReference type="ARBA" id="ARBA00023136"/>
    </source>
</evidence>
<evidence type="ECO:0000256" key="8">
    <source>
        <dbReference type="ARBA" id="ARBA00022958"/>
    </source>
</evidence>
<comment type="function">
    <text evidence="17">This is the non-catalytic component of the active enzyme, which catalyzes the hydrolysis of ATP coupled with the exchange of Na(+) and K(+) ions across the plasma membrane. The beta subunit regulates, through assembly of alpha/beta heterodimers, the number of sodium pumps transported to the plasma membrane.</text>
</comment>
<dbReference type="GO" id="GO:0005890">
    <property type="term" value="C:sodium:potassium-exchanging ATPase complex"/>
    <property type="evidence" value="ECO:0007669"/>
    <property type="project" value="InterPro"/>
</dbReference>
<dbReference type="PANTHER" id="PTHR11523">
    <property type="entry name" value="SODIUM/POTASSIUM-DEPENDENT ATPASE BETA SUBUNIT"/>
    <property type="match status" value="1"/>
</dbReference>
<evidence type="ECO:0000256" key="5">
    <source>
        <dbReference type="ARBA" id="ARBA00022538"/>
    </source>
</evidence>
<dbReference type="Pfam" id="PF00287">
    <property type="entry name" value="Na_K-ATPase"/>
    <property type="match status" value="1"/>
</dbReference>
<keyword evidence="21" id="KW-1185">Reference proteome</keyword>
<evidence type="ECO:0000256" key="14">
    <source>
        <dbReference type="ARBA" id="ARBA00023157"/>
    </source>
</evidence>
<comment type="subunit">
    <text evidence="18">The sodium/potassium-transporting ATPase is composed of a catalytic alpha subunit, an auxiliary non-catalytic beta subunit and an additional regulatory subunit.</text>
</comment>
<comment type="subcellular location">
    <subcellularLocation>
        <location evidence="1">Cell membrane</location>
        <topology evidence="1">Single-pass type II membrane protein</topology>
    </subcellularLocation>
</comment>
<accession>A0A3B5M293</accession>
<evidence type="ECO:0000256" key="7">
    <source>
        <dbReference type="ARBA" id="ARBA00022692"/>
    </source>
</evidence>
<dbReference type="GO" id="GO:0006883">
    <property type="term" value="P:intracellular sodium ion homeostasis"/>
    <property type="evidence" value="ECO:0007669"/>
    <property type="project" value="TreeGrafter"/>
</dbReference>
<keyword evidence="10 19" id="KW-1133">Transmembrane helix</keyword>
<keyword evidence="7 19" id="KW-0812">Transmembrane</keyword>
<evidence type="ECO:0000313" key="20">
    <source>
        <dbReference type="Ensembl" id="ENSXCOP00000017410.1"/>
    </source>
</evidence>
<evidence type="ECO:0000256" key="15">
    <source>
        <dbReference type="ARBA" id="ARBA00023180"/>
    </source>
</evidence>
<evidence type="ECO:0000256" key="16">
    <source>
        <dbReference type="ARBA" id="ARBA00023201"/>
    </source>
</evidence>
<evidence type="ECO:0000256" key="17">
    <source>
        <dbReference type="ARBA" id="ARBA00025540"/>
    </source>
</evidence>
<dbReference type="PANTHER" id="PTHR11523:SF47">
    <property type="entry name" value="SODIUM_POTASSIUM-TRANSPORTING ATPASE SUBUNIT BETA-3"/>
    <property type="match status" value="1"/>
</dbReference>
<evidence type="ECO:0000256" key="10">
    <source>
        <dbReference type="ARBA" id="ARBA00022989"/>
    </source>
</evidence>
<evidence type="ECO:0000256" key="4">
    <source>
        <dbReference type="ARBA" id="ARBA00022475"/>
    </source>
</evidence>
<dbReference type="AlphaFoldDB" id="A0A3B5M293"/>
<evidence type="ECO:0000256" key="2">
    <source>
        <dbReference type="ARBA" id="ARBA00005876"/>
    </source>
</evidence>
<keyword evidence="13 19" id="KW-0472">Membrane</keyword>
<dbReference type="GO" id="GO:1990573">
    <property type="term" value="P:potassium ion import across plasma membrane"/>
    <property type="evidence" value="ECO:0007669"/>
    <property type="project" value="TreeGrafter"/>
</dbReference>
<reference evidence="20" key="1">
    <citation type="submission" date="2025-08" db="UniProtKB">
        <authorList>
            <consortium name="Ensembl"/>
        </authorList>
    </citation>
    <scope>IDENTIFICATION</scope>
</reference>
<keyword evidence="9" id="KW-0735">Signal-anchor</keyword>
<keyword evidence="15" id="KW-0325">Glycoprotein</keyword>
<evidence type="ECO:0000313" key="21">
    <source>
        <dbReference type="Proteomes" id="UP000261380"/>
    </source>
</evidence>
<reference evidence="20" key="2">
    <citation type="submission" date="2025-09" db="UniProtKB">
        <authorList>
            <consortium name="Ensembl"/>
        </authorList>
    </citation>
    <scope>IDENTIFICATION</scope>
</reference>
<name>A0A3B5M293_9TELE</name>
<dbReference type="PROSITE" id="PS00390">
    <property type="entry name" value="ATPASE_NA_K_BETA_1"/>
    <property type="match status" value="1"/>
</dbReference>
<dbReference type="Gene3D" id="1.20.5.170">
    <property type="match status" value="1"/>
</dbReference>
<protein>
    <submittedName>
        <fullName evidence="20">Uncharacterized protein</fullName>
    </submittedName>
</protein>
<dbReference type="Proteomes" id="UP000261380">
    <property type="component" value="Unplaced"/>
</dbReference>
<organism evidence="20 21">
    <name type="scientific">Xiphophorus couchianus</name>
    <name type="common">Monterrey platyfish</name>
    <dbReference type="NCBI Taxonomy" id="32473"/>
    <lineage>
        <taxon>Eukaryota</taxon>
        <taxon>Metazoa</taxon>
        <taxon>Chordata</taxon>
        <taxon>Craniata</taxon>
        <taxon>Vertebrata</taxon>
        <taxon>Euteleostomi</taxon>
        <taxon>Actinopterygii</taxon>
        <taxon>Neopterygii</taxon>
        <taxon>Teleostei</taxon>
        <taxon>Neoteleostei</taxon>
        <taxon>Acanthomorphata</taxon>
        <taxon>Ovalentaria</taxon>
        <taxon>Atherinomorphae</taxon>
        <taxon>Cyprinodontiformes</taxon>
        <taxon>Poeciliidae</taxon>
        <taxon>Poeciliinae</taxon>
        <taxon>Xiphophorus</taxon>
    </lineage>
</organism>
<keyword evidence="5" id="KW-0633">Potassium transport</keyword>
<keyword evidence="8" id="KW-0630">Potassium</keyword>
<keyword evidence="11" id="KW-0915">Sodium</keyword>
<comment type="similarity">
    <text evidence="2">Belongs to the X(+)/potassium ATPases subunit beta family.</text>
</comment>
<evidence type="ECO:0000256" key="9">
    <source>
        <dbReference type="ARBA" id="ARBA00022968"/>
    </source>
</evidence>
<dbReference type="GO" id="GO:0036376">
    <property type="term" value="P:sodium ion export across plasma membrane"/>
    <property type="evidence" value="ECO:0007669"/>
    <property type="project" value="TreeGrafter"/>
</dbReference>
<dbReference type="GeneTree" id="ENSGT01030000234579"/>
<dbReference type="FunFam" id="1.20.5.170:FF:000062">
    <property type="entry name" value="Sodium/potassium-transporting ATPase subunit beta"/>
    <property type="match status" value="1"/>
</dbReference>
<evidence type="ECO:0000256" key="18">
    <source>
        <dbReference type="ARBA" id="ARBA00038795"/>
    </source>
</evidence>
<evidence type="ECO:0000256" key="19">
    <source>
        <dbReference type="SAM" id="Phobius"/>
    </source>
</evidence>
<evidence type="ECO:0000256" key="6">
    <source>
        <dbReference type="ARBA" id="ARBA00022607"/>
    </source>
</evidence>
<dbReference type="InterPro" id="IPR000402">
    <property type="entry name" value="Na/K_ATPase_sub_beta"/>
</dbReference>
<evidence type="ECO:0000256" key="1">
    <source>
        <dbReference type="ARBA" id="ARBA00004401"/>
    </source>
</evidence>
<keyword evidence="12" id="KW-0406">Ion transport</keyword>
<evidence type="ECO:0000256" key="12">
    <source>
        <dbReference type="ARBA" id="ARBA00023065"/>
    </source>
</evidence>
<evidence type="ECO:0000256" key="11">
    <source>
        <dbReference type="ARBA" id="ARBA00023053"/>
    </source>
</evidence>
<keyword evidence="6" id="KW-0740">Sodium/potassium transport</keyword>
<feature type="transmembrane region" description="Helical" evidence="19">
    <location>
        <begin position="32"/>
        <end position="56"/>
    </location>
</feature>
<dbReference type="GO" id="GO:0001671">
    <property type="term" value="F:ATPase activator activity"/>
    <property type="evidence" value="ECO:0007669"/>
    <property type="project" value="TreeGrafter"/>
</dbReference>
<keyword evidence="14" id="KW-1015">Disulfide bond</keyword>